<evidence type="ECO:0000256" key="3">
    <source>
        <dbReference type="SAM" id="MobiDB-lite"/>
    </source>
</evidence>
<dbReference type="PROSITE" id="PS51450">
    <property type="entry name" value="LRR"/>
    <property type="match status" value="1"/>
</dbReference>
<dbReference type="SUPFAM" id="SSF52058">
    <property type="entry name" value="L domain-like"/>
    <property type="match status" value="1"/>
</dbReference>
<feature type="compositionally biased region" description="Polar residues" evidence="3">
    <location>
        <begin position="32"/>
        <end position="49"/>
    </location>
</feature>
<keyword evidence="7" id="KW-1185">Reference proteome</keyword>
<keyword evidence="4" id="KW-1133">Transmembrane helix</keyword>
<feature type="transmembrane region" description="Helical" evidence="4">
    <location>
        <begin position="615"/>
        <end position="638"/>
    </location>
</feature>
<gene>
    <name evidence="8" type="primary">LOC101343498</name>
</gene>
<keyword evidence="2" id="KW-0677">Repeat</keyword>
<dbReference type="Proteomes" id="UP000248480">
    <property type="component" value="Unplaced"/>
</dbReference>
<feature type="compositionally biased region" description="Polar residues" evidence="3">
    <location>
        <begin position="100"/>
        <end position="111"/>
    </location>
</feature>
<keyword evidence="1" id="KW-0433">Leucine-rich repeat</keyword>
<evidence type="ECO:0000256" key="2">
    <source>
        <dbReference type="ARBA" id="ARBA00022737"/>
    </source>
</evidence>
<dbReference type="KEGG" id="tmu:101343498"/>
<dbReference type="PANTHER" id="PTHR23045">
    <property type="entry name" value="LEUCINE-RICH REPEAT-CONTAINING PROTEIN 37A"/>
    <property type="match status" value="1"/>
</dbReference>
<organism evidence="7 8">
    <name type="scientific">Trichechus manatus latirostris</name>
    <name type="common">Florida manatee</name>
    <dbReference type="NCBI Taxonomy" id="127582"/>
    <lineage>
        <taxon>Eukaryota</taxon>
        <taxon>Metazoa</taxon>
        <taxon>Chordata</taxon>
        <taxon>Craniata</taxon>
        <taxon>Vertebrata</taxon>
        <taxon>Euteleostomi</taxon>
        <taxon>Mammalia</taxon>
        <taxon>Eutheria</taxon>
        <taxon>Afrotheria</taxon>
        <taxon>Sirenia</taxon>
        <taxon>Trichechidae</taxon>
        <taxon>Trichechus</taxon>
    </lineage>
</organism>
<feature type="region of interest" description="Disordered" evidence="3">
    <location>
        <begin position="65"/>
        <end position="131"/>
    </location>
</feature>
<dbReference type="RefSeq" id="XP_023585207.1">
    <property type="nucleotide sequence ID" value="XM_023729439.1"/>
</dbReference>
<dbReference type="SMART" id="SM00369">
    <property type="entry name" value="LRR_TYP"/>
    <property type="match status" value="4"/>
</dbReference>
<dbReference type="InParanoid" id="A0A2Y9QT47"/>
<evidence type="ECO:0000259" key="5">
    <source>
        <dbReference type="Pfam" id="PF14914"/>
    </source>
</evidence>
<feature type="compositionally biased region" description="Polar residues" evidence="3">
    <location>
        <begin position="73"/>
        <end position="91"/>
    </location>
</feature>
<feature type="domain" description="Leucine-rich repeat-containing protein 37 N-terminal" evidence="6">
    <location>
        <begin position="2"/>
        <end position="74"/>
    </location>
</feature>
<evidence type="ECO:0000256" key="4">
    <source>
        <dbReference type="SAM" id="Phobius"/>
    </source>
</evidence>
<feature type="region of interest" description="Disordered" evidence="3">
    <location>
        <begin position="1"/>
        <end position="52"/>
    </location>
</feature>
<keyword evidence="4" id="KW-0472">Membrane</keyword>
<proteinExistence type="predicted"/>
<feature type="domain" description="LRRC37A/B like protein 1 C-terminal" evidence="5">
    <location>
        <begin position="501"/>
        <end position="645"/>
    </location>
</feature>
<feature type="region of interest" description="Disordered" evidence="3">
    <location>
        <begin position="477"/>
        <end position="497"/>
    </location>
</feature>
<feature type="region of interest" description="Disordered" evidence="3">
    <location>
        <begin position="690"/>
        <end position="732"/>
    </location>
</feature>
<dbReference type="FunCoup" id="A0A2Y9QT47">
    <property type="interactions" value="35"/>
</dbReference>
<dbReference type="InterPro" id="IPR029423">
    <property type="entry name" value="LRRC37AB_C"/>
</dbReference>
<dbReference type="Pfam" id="PF13855">
    <property type="entry name" value="LRR_8"/>
    <property type="match status" value="1"/>
</dbReference>
<evidence type="ECO:0000256" key="1">
    <source>
        <dbReference type="ARBA" id="ARBA00022614"/>
    </source>
</evidence>
<sequence length="794" mass="87335">MEVEPSPTKQETPTQLPEPLKEVVTQPLVNHEVTTPPSGQNQAQHSNLPKVTIKPVDLELTITPEPAMEVEHSTTLQKTTASPTKQVTIQTLDLELTISPEPNTEVESTPIKQETPTQPPEPPKGVAAQHPAHHEVTVLPSGQDEVQHSNSPNVTVQPLDLELTITPEPKTDVELSPTRQETPNQPPEPPEELTISPEPTMEVEHSTALQKTTSPKVQMALTEQPEQNATNGMKTGICELCICQNETLSCTGLPPEKRLLRVPVPEPNEYNGTFTVLNFKGNSISYIEESTWKAYPWTEKLILSDNHLTELRKDSFEDLLSLQYLDLSCNKIQFIERRTFESLPFLKFINLRCNLIIEVGFGTFQAWHGMQFLYKVNLNHNPLTTVEDSYLFKLPALKYLDMGATQVSLTTVENILRMTFKLEKLLTGIYGYGLTKSCPISLSLSNAVSSFLAGEEASLGAAEGTFMKALQARKKSTSTELTIEPEKASSDKSGVNLSSNPGDQFETQLNQQLRSLIPNNDVRGLISHVIRTLKTDCSEPYVQLACAKLISRTGLLMKLLSEQQEVKVSKADWDTDQWKTENYINESTEVQSEQKEQESSELTKEVPGYGYNNKLILAISVTVVVMILIVIFCLIEIYSHRAASKEDKEGSSRPSGPRLTKTRPDGAEAERGQESGSQELTQTLWEAGTEFLSSGPKPPNPASVSAAEKSRQCKAAVPPRAPTGLHDWLRGPEAGPERLANVTASNVAGAASCCRWPGGRSFRLVAEGLQWSGVPAARSRLPLVSHGSGGEEGS</sequence>
<feature type="region of interest" description="Disordered" evidence="3">
    <location>
        <begin position="644"/>
        <end position="678"/>
    </location>
</feature>
<evidence type="ECO:0000313" key="8">
    <source>
        <dbReference type="RefSeq" id="XP_023585207.1"/>
    </source>
</evidence>
<dbReference type="InterPro" id="IPR032675">
    <property type="entry name" value="LRR_dom_sf"/>
</dbReference>
<name>A0A2Y9QT47_TRIMA</name>
<dbReference type="InterPro" id="IPR003591">
    <property type="entry name" value="Leu-rich_rpt_typical-subtyp"/>
</dbReference>
<evidence type="ECO:0000259" key="6">
    <source>
        <dbReference type="Pfam" id="PF15779"/>
    </source>
</evidence>
<dbReference type="AlphaFoldDB" id="A0A2Y9QT47"/>
<dbReference type="InterPro" id="IPR015753">
    <property type="entry name" value="LRRC37"/>
</dbReference>
<keyword evidence="4" id="KW-0812">Transmembrane</keyword>
<reference evidence="8" key="1">
    <citation type="submission" date="2025-08" db="UniProtKB">
        <authorList>
            <consortium name="RefSeq"/>
        </authorList>
    </citation>
    <scope>IDENTIFICATION</scope>
</reference>
<dbReference type="Pfam" id="PF15779">
    <property type="entry name" value="LRRC37"/>
    <property type="match status" value="2"/>
</dbReference>
<feature type="region of interest" description="Disordered" evidence="3">
    <location>
        <begin position="143"/>
        <end position="214"/>
    </location>
</feature>
<dbReference type="InterPro" id="IPR032754">
    <property type="entry name" value="LRRC37_N"/>
</dbReference>
<feature type="domain" description="Leucine-rich repeat-containing protein 37 N-terminal" evidence="6">
    <location>
        <begin position="105"/>
        <end position="177"/>
    </location>
</feature>
<dbReference type="InterPro" id="IPR001611">
    <property type="entry name" value="Leu-rich_rpt"/>
</dbReference>
<protein>
    <submittedName>
        <fullName evidence="8">Leucine-rich repeat-containing protein 37A2-like</fullName>
    </submittedName>
</protein>
<dbReference type="PANTHER" id="PTHR23045:SF9">
    <property type="entry name" value="LEUCINE RICH REPEAT CONTAINING 37A-RELATED"/>
    <property type="match status" value="1"/>
</dbReference>
<evidence type="ECO:0000313" key="7">
    <source>
        <dbReference type="Proteomes" id="UP000248480"/>
    </source>
</evidence>
<dbReference type="Pfam" id="PF14914">
    <property type="entry name" value="LRRC37AB_C"/>
    <property type="match status" value="1"/>
</dbReference>
<dbReference type="GeneID" id="101343498"/>
<accession>A0A2Y9QT47</accession>
<dbReference type="Gene3D" id="3.80.10.10">
    <property type="entry name" value="Ribonuclease Inhibitor"/>
    <property type="match status" value="1"/>
</dbReference>
<feature type="compositionally biased region" description="Basic and acidic residues" evidence="3">
    <location>
        <begin position="662"/>
        <end position="673"/>
    </location>
</feature>